<feature type="chain" id="PRO_5045412886" evidence="1">
    <location>
        <begin position="22"/>
        <end position="1084"/>
    </location>
</feature>
<dbReference type="GO" id="GO:0008237">
    <property type="term" value="F:metallopeptidase activity"/>
    <property type="evidence" value="ECO:0007669"/>
    <property type="project" value="UniProtKB-KW"/>
</dbReference>
<proteinExistence type="predicted"/>
<dbReference type="PROSITE" id="PS50835">
    <property type="entry name" value="IG_LIKE"/>
    <property type="match status" value="1"/>
</dbReference>
<dbReference type="InterPro" id="IPR013783">
    <property type="entry name" value="Ig-like_fold"/>
</dbReference>
<dbReference type="InterPro" id="IPR007110">
    <property type="entry name" value="Ig-like_dom"/>
</dbReference>
<keyword evidence="4" id="KW-1185">Reference proteome</keyword>
<feature type="signal peptide" evidence="1">
    <location>
        <begin position="1"/>
        <end position="21"/>
    </location>
</feature>
<feature type="domain" description="Ig-like" evidence="2">
    <location>
        <begin position="777"/>
        <end position="862"/>
    </location>
</feature>
<evidence type="ECO:0000256" key="1">
    <source>
        <dbReference type="SAM" id="SignalP"/>
    </source>
</evidence>
<dbReference type="InterPro" id="IPR024079">
    <property type="entry name" value="MetalloPept_cat_dom_sf"/>
</dbReference>
<keyword evidence="3" id="KW-0645">Protease</keyword>
<reference evidence="3 4" key="1">
    <citation type="submission" date="2023-12" db="EMBL/GenBank/DDBJ databases">
        <title>Friends and Foes: Symbiotic and Algicidal bacterial influence on Karenia brevis blooms.</title>
        <authorList>
            <person name="Fei C."/>
            <person name="Mohamed A.R."/>
            <person name="Booker A."/>
            <person name="Arshad M."/>
            <person name="Klass S."/>
            <person name="Ahn S."/>
            <person name="Gilbert P.M."/>
            <person name="Heil C.A."/>
            <person name="Martinez J.M."/>
            <person name="Amin S.A."/>
        </authorList>
    </citation>
    <scope>NUCLEOTIDE SEQUENCE [LARGE SCALE GENOMIC DNA]</scope>
    <source>
        <strain evidence="3 4">CE15</strain>
    </source>
</reference>
<dbReference type="Pfam" id="PF05547">
    <property type="entry name" value="Peptidase_M6"/>
    <property type="match status" value="1"/>
</dbReference>
<dbReference type="NCBIfam" id="TIGR03296">
    <property type="entry name" value="M6dom_TIGR03296"/>
    <property type="match status" value="1"/>
</dbReference>
<sequence>MKQLTKVLLACSAFLTLHVNALQPPTQEQLKRYKAEKTLSQRALQAKSYGNHQRLHHLPQLRTMQNKADEANPFEGYFPSLGSPKMLVLLVEFPDYLHNESNSQSAINSKIFGEGNANSFPFESHRAFYQRSSYNKLDIQGNVLDWYKTEYNRPLDDGTNAAEVKQQIIKEAIEHHDALGHDFSQYDNDGDGDIDYVAVIWTGPPGEWASLWWGTFSGFGDNSFTVDGKTISTISWQWLAYSEGQAFSPLVLIHETGHALGLPDYYDYDDSIGPRGGTGGMDMMDNNSSDHSAFSKFALGWLTPQFASTSDTNYQLSATSTNQDALILRSDTSATNKYDEYFIVQYRDRSGNDLNLNAEGLNIWHINSELNSWGYFANDNSYSDNKLIRLIQADNLNEIELAAAYADENDVFTTGDSFSPQTQPASKNYAAKHTGVDIKNLNTDGNAATFNAQVYPSIATISVGSISDKSLIAHNAQATINSDDLSQVDHVELLINGELKKTLSAPFDVNFAELITENGQLNLQFNAVTAEGYKSAEYLKVFAYNGESSAVHFHLDHSLNAETKQVYDSLTLPVYYSDFLFPLTSTNFKFVSVDFGESRTHWNRLDDGTLQAFGRDRKASSEEVSFIDNYSRFNSKLIIAGENVLSLSPELSNALDLTVTNTDVRVEQVESIALNNGQTVSQTIIAEDSISPPSSEFIAQQNATTFLNAKGLFYDDIEGKWKNEFGPCGIQGAINNSKLIVNTCSLSHLSAGSKSALISHYLDYLEVEDTVDNNLLPIIQLETTHYVTEGEAVALSATVSDADNDPITLAWQQISGTEVAIADSTSANLNFTAPQVQADESLTFSLTADDGKGSTTAYITVNVINVNKLPVVEIDAPQSVLANELVTISVSATDEDGDALTYEWQQISGPAIDLAGNASNTLSFTAPDVASDTAINLFVSVSDGKGSSGVHISIDIKRSNQAPVVTIGNDLSVNEGATVTLTAESSDPDGDELYYNWKQTSGPAVNLTSTDEANLVFTAPSVDSDQVLTFEVTVSDQLLTSTASVQVTIKNIAPPTTEATSSSSSGSLFAMLGLLTLISLRRRS</sequence>
<dbReference type="Proteomes" id="UP001382455">
    <property type="component" value="Unassembled WGS sequence"/>
</dbReference>
<evidence type="ECO:0000259" key="2">
    <source>
        <dbReference type="PROSITE" id="PS50835"/>
    </source>
</evidence>
<keyword evidence="3" id="KW-0482">Metalloprotease</keyword>
<dbReference type="SMART" id="SM00089">
    <property type="entry name" value="PKD"/>
    <property type="match status" value="3"/>
</dbReference>
<dbReference type="Gene3D" id="2.60.40.10">
    <property type="entry name" value="Immunoglobulins"/>
    <property type="match status" value="2"/>
</dbReference>
<dbReference type="InterPro" id="IPR022409">
    <property type="entry name" value="PKD/Chitinase_dom"/>
</dbReference>
<dbReference type="InterPro" id="IPR008757">
    <property type="entry name" value="Peptidase_M6-like_domain"/>
</dbReference>
<evidence type="ECO:0000313" key="4">
    <source>
        <dbReference type="Proteomes" id="UP001382455"/>
    </source>
</evidence>
<dbReference type="EMBL" id="JBAWKS010000001">
    <property type="protein sequence ID" value="MEI4550380.1"/>
    <property type="molecule type" value="Genomic_DNA"/>
</dbReference>
<keyword evidence="3" id="KW-0378">Hydrolase</keyword>
<dbReference type="Gene3D" id="2.60.40.3010">
    <property type="match status" value="1"/>
</dbReference>
<accession>A0ABU8ETT6</accession>
<dbReference type="RefSeq" id="WP_336435596.1">
    <property type="nucleotide sequence ID" value="NZ_JBAWKS010000001.1"/>
</dbReference>
<dbReference type="SUPFAM" id="SSF55486">
    <property type="entry name" value="Metalloproteases ('zincins'), catalytic domain"/>
    <property type="match status" value="1"/>
</dbReference>
<protein>
    <submittedName>
        <fullName evidence="3">M6 family metalloprotease domain-containing protein</fullName>
    </submittedName>
</protein>
<gene>
    <name evidence="3" type="ORF">WAE96_11955</name>
</gene>
<comment type="caution">
    <text evidence="3">The sequence shown here is derived from an EMBL/GenBank/DDBJ whole genome shotgun (WGS) entry which is preliminary data.</text>
</comment>
<organism evidence="3 4">
    <name type="scientific">Pseudoalteromonas spongiae</name>
    <dbReference type="NCBI Taxonomy" id="298657"/>
    <lineage>
        <taxon>Bacteria</taxon>
        <taxon>Pseudomonadati</taxon>
        <taxon>Pseudomonadota</taxon>
        <taxon>Gammaproteobacteria</taxon>
        <taxon>Alteromonadales</taxon>
        <taxon>Pseudoalteromonadaceae</taxon>
        <taxon>Pseudoalteromonas</taxon>
    </lineage>
</organism>
<keyword evidence="1" id="KW-0732">Signal</keyword>
<dbReference type="Pfam" id="PF22352">
    <property type="entry name" value="K319L-like_PKD"/>
    <property type="match status" value="2"/>
</dbReference>
<dbReference type="Gene3D" id="3.40.390.10">
    <property type="entry name" value="Collagenase (Catalytic Domain)"/>
    <property type="match status" value="1"/>
</dbReference>
<dbReference type="PANTHER" id="PTHR41775">
    <property type="entry name" value="SECRETED PROTEIN-RELATED"/>
    <property type="match status" value="1"/>
</dbReference>
<dbReference type="PANTHER" id="PTHR41775:SF1">
    <property type="entry name" value="PEPTIDASE M6-LIKE DOMAIN-CONTAINING PROTEIN"/>
    <property type="match status" value="1"/>
</dbReference>
<name>A0ABU8ETT6_9GAMM</name>
<evidence type="ECO:0000313" key="3">
    <source>
        <dbReference type="EMBL" id="MEI4550380.1"/>
    </source>
</evidence>